<reference evidence="1 2" key="1">
    <citation type="submission" date="2008-10" db="EMBL/GenBank/DDBJ databases">
        <title>Draft genome sequence of Desulvovibrio piger (ATCC 29098).</title>
        <authorList>
            <person name="Sudarsanam P."/>
            <person name="Ley R."/>
            <person name="Guruge J."/>
            <person name="Turnbaugh P.J."/>
            <person name="Mahowald M."/>
            <person name="Liep D."/>
            <person name="Gordon J."/>
        </authorList>
    </citation>
    <scope>NUCLEOTIDE SEQUENCE [LARGE SCALE GENOMIC DNA]</scope>
    <source>
        <strain evidence="1 2">ATCC 29098</strain>
    </source>
</reference>
<gene>
    <name evidence="1" type="ORF">DESPIG_01799</name>
</gene>
<comment type="caution">
    <text evidence="1">The sequence shown here is derived from an EMBL/GenBank/DDBJ whole genome shotgun (WGS) entry which is preliminary data.</text>
</comment>
<dbReference type="HOGENOM" id="CLU_3182911_0_0_7"/>
<sequence>MFLLLSLFSVCYHIYAHDDTRNTPQGGHGAFRVPRPEMTAGILLDN</sequence>
<accession>B6WUN8</accession>
<reference evidence="1 2" key="2">
    <citation type="submission" date="2008-10" db="EMBL/GenBank/DDBJ databases">
        <authorList>
            <person name="Fulton L."/>
            <person name="Clifton S."/>
            <person name="Fulton B."/>
            <person name="Xu J."/>
            <person name="Minx P."/>
            <person name="Pepin K.H."/>
            <person name="Johnson M."/>
            <person name="Bhonagiri V."/>
            <person name="Nash W.E."/>
            <person name="Mardis E.R."/>
            <person name="Wilson R.K."/>
        </authorList>
    </citation>
    <scope>NUCLEOTIDE SEQUENCE [LARGE SCALE GENOMIC DNA]</scope>
    <source>
        <strain evidence="1 2">ATCC 29098</strain>
    </source>
</reference>
<protein>
    <submittedName>
        <fullName evidence="1">Uncharacterized protein</fullName>
    </submittedName>
</protein>
<evidence type="ECO:0000313" key="1">
    <source>
        <dbReference type="EMBL" id="EEB33202.1"/>
    </source>
</evidence>
<dbReference type="EMBL" id="ABXU01000058">
    <property type="protein sequence ID" value="EEB33202.1"/>
    <property type="molecule type" value="Genomic_DNA"/>
</dbReference>
<proteinExistence type="predicted"/>
<dbReference type="AlphaFoldDB" id="B6WUN8"/>
<evidence type="ECO:0000313" key="2">
    <source>
        <dbReference type="Proteomes" id="UP000003676"/>
    </source>
</evidence>
<dbReference type="Proteomes" id="UP000003676">
    <property type="component" value="Unassembled WGS sequence"/>
</dbReference>
<organism evidence="1 2">
    <name type="scientific">Desulfovibrio piger ATCC 29098</name>
    <dbReference type="NCBI Taxonomy" id="411464"/>
    <lineage>
        <taxon>Bacteria</taxon>
        <taxon>Pseudomonadati</taxon>
        <taxon>Thermodesulfobacteriota</taxon>
        <taxon>Desulfovibrionia</taxon>
        <taxon>Desulfovibrionales</taxon>
        <taxon>Desulfovibrionaceae</taxon>
        <taxon>Desulfovibrio</taxon>
    </lineage>
</organism>
<name>B6WUN8_9BACT</name>